<feature type="compositionally biased region" description="Low complexity" evidence="1">
    <location>
        <begin position="530"/>
        <end position="551"/>
    </location>
</feature>
<dbReference type="Proteomes" id="UP001174936">
    <property type="component" value="Unassembled WGS sequence"/>
</dbReference>
<feature type="region of interest" description="Disordered" evidence="1">
    <location>
        <begin position="349"/>
        <end position="429"/>
    </location>
</feature>
<reference evidence="3" key="1">
    <citation type="submission" date="2023-06" db="EMBL/GenBank/DDBJ databases">
        <title>Genome-scale phylogeny and comparative genomics of the fungal order Sordariales.</title>
        <authorList>
            <consortium name="Lawrence Berkeley National Laboratory"/>
            <person name="Hensen N."/>
            <person name="Bonometti L."/>
            <person name="Westerberg I."/>
            <person name="Brannstrom I.O."/>
            <person name="Guillou S."/>
            <person name="Cros-Aarteil S."/>
            <person name="Calhoun S."/>
            <person name="Haridas S."/>
            <person name="Kuo A."/>
            <person name="Mondo S."/>
            <person name="Pangilinan J."/>
            <person name="Riley R."/>
            <person name="Labutti K."/>
            <person name="Andreopoulos B."/>
            <person name="Lipzen A."/>
            <person name="Chen C."/>
            <person name="Yanf M."/>
            <person name="Daum C."/>
            <person name="Ng V."/>
            <person name="Clum A."/>
            <person name="Steindorff A."/>
            <person name="Ohm R."/>
            <person name="Martin F."/>
            <person name="Silar P."/>
            <person name="Natvig D."/>
            <person name="Lalanne C."/>
            <person name="Gautier V."/>
            <person name="Ament-Velasquez S.L."/>
            <person name="Kruys A."/>
            <person name="Hutchinson M.I."/>
            <person name="Powell A.J."/>
            <person name="Barry K."/>
            <person name="Miller A.N."/>
            <person name="Grigoriev I.V."/>
            <person name="Debuchy R."/>
            <person name="Gladieux P."/>
            <person name="Thoren M.H."/>
            <person name="Johannesson H."/>
        </authorList>
    </citation>
    <scope>NUCLEOTIDE SEQUENCE</scope>
    <source>
        <strain evidence="3">SMH2532-1</strain>
    </source>
</reference>
<feature type="compositionally biased region" description="Basic and acidic residues" evidence="1">
    <location>
        <begin position="382"/>
        <end position="407"/>
    </location>
</feature>
<feature type="region of interest" description="Disordered" evidence="1">
    <location>
        <begin position="971"/>
        <end position="1033"/>
    </location>
</feature>
<organism evidence="3 4">
    <name type="scientific">Cercophora newfieldiana</name>
    <dbReference type="NCBI Taxonomy" id="92897"/>
    <lineage>
        <taxon>Eukaryota</taxon>
        <taxon>Fungi</taxon>
        <taxon>Dikarya</taxon>
        <taxon>Ascomycota</taxon>
        <taxon>Pezizomycotina</taxon>
        <taxon>Sordariomycetes</taxon>
        <taxon>Sordariomycetidae</taxon>
        <taxon>Sordariales</taxon>
        <taxon>Lasiosphaeriaceae</taxon>
        <taxon>Cercophora</taxon>
    </lineage>
</organism>
<dbReference type="SMART" id="SM01272">
    <property type="entry name" value="LsmAD"/>
    <property type="match status" value="1"/>
</dbReference>
<feature type="compositionally biased region" description="Polar residues" evidence="1">
    <location>
        <begin position="554"/>
        <end position="572"/>
    </location>
</feature>
<feature type="region of interest" description="Disordered" evidence="1">
    <location>
        <begin position="504"/>
        <end position="653"/>
    </location>
</feature>
<dbReference type="GO" id="GO:0034063">
    <property type="term" value="P:stress granule assembly"/>
    <property type="evidence" value="ECO:0007669"/>
    <property type="project" value="TreeGrafter"/>
</dbReference>
<feature type="compositionally biased region" description="Low complexity" evidence="1">
    <location>
        <begin position="409"/>
        <end position="420"/>
    </location>
</feature>
<accession>A0AA39XUP5</accession>
<dbReference type="PANTHER" id="PTHR12854:SF7">
    <property type="entry name" value="ATAXIN-2 HOMOLOG"/>
    <property type="match status" value="1"/>
</dbReference>
<dbReference type="EMBL" id="JAULSV010000007">
    <property type="protein sequence ID" value="KAK0639435.1"/>
    <property type="molecule type" value="Genomic_DNA"/>
</dbReference>
<feature type="domain" description="LsmAD" evidence="2">
    <location>
        <begin position="233"/>
        <end position="306"/>
    </location>
</feature>
<sequence length="1033" mass="112928">MDDRSSTSKPTTSSPSQSTTPDIKSPTTRPTYSSKLSDQKSRVSEVASSNTTARQPPVQQRAWTSNKNPITGRSQTPQNNFNSHNKQSATASLREGQRVRITLASGAEFEGIYSNGPEPTSCRLGMVSQKKLPNSADILNGAGRREQPTMSFQRKEIVEARVMGGNAGKGDGKITNGNRPGFKTDSSISNTRVGGERELKRWVPDSNDDTDFSLEQPSRGPAWNQFDANEKMFGVTSDYDESIYTTTIDKSHPDYHKRLGFADRKAREIERSAAATSHVAEERVMDFVGGDDHRDEEEKYSGVRRQDFPPLGNRENKYTPPARRAPTGHTTVKGAPVDPAIISSQLKAVPTVKQPAAKVEETKASTPTSKAPEAAPAVSQEAKTKEGKENEKADKPNVKAADVKTGDKVPAAAAVASRTATPKEDAPPVYAIRNVEQQVLHSFKTFAKHERATDEKRIKNKAAKDKEVKLHELRAFSQSFKLSTPVPTDLIGIIAKDPEKQKAIQEKALHNAEEINRKKAEAAQKEKESAATSSQTRTTAEQPAAPAAAPAVDSRSTSRPSAPQHTNSQSGMPNRHQGPRAGYNNQPHYQQYNRGGRAAPHLAQQGQQTGHLAQRLRNNIDQQKGPHPHMGQHAGVQDMRLPPTGPANNVDPNYGRRVSGLQPPFLGGKLNPNSHEFRPNAFAQPFMPAGPSQGSSPRSSVNNIVEPTAHPTPVAGQLTRRKRKQVDIMKCFILGHIETFQPPPQGRSWDHNEGLRPAYDTAPLWRQPVEDPEKPDSPINLTYKEYFERLPLSSAAVATPNPSHAMPQLPPHQHQLPFHLQHGAQNMAPRQSPHLPPMQMHAPQHGHGPHPPFNSGDDHRMMHSNSAQSFASPRMSQVPMAYAPAMGTPGQMQYSQPVMQPYMNPGAPQMGQFRSFSNNPQFIPQQPHHMGSPMMVQQQFIQGPAGMIAAGPQVSMYPGHPQFLPPNPVPPQPMAGSNGFPSPSRPAAPMMVHQGSHQGQPAVYGMSPAMPYQQPGYPPQQSQGGKFSGQRPQ</sequence>
<feature type="compositionally biased region" description="Basic and acidic residues" evidence="1">
    <location>
        <begin position="194"/>
        <end position="203"/>
    </location>
</feature>
<feature type="compositionally biased region" description="Polar residues" evidence="1">
    <location>
        <begin position="25"/>
        <end position="36"/>
    </location>
</feature>
<feature type="compositionally biased region" description="Basic and acidic residues" evidence="1">
    <location>
        <begin position="289"/>
        <end position="307"/>
    </location>
</feature>
<feature type="region of interest" description="Disordered" evidence="1">
    <location>
        <begin position="164"/>
        <end position="223"/>
    </location>
</feature>
<protein>
    <recommendedName>
        <fullName evidence="2">LsmAD domain-containing protein</fullName>
    </recommendedName>
</protein>
<evidence type="ECO:0000259" key="2">
    <source>
        <dbReference type="SMART" id="SM01272"/>
    </source>
</evidence>
<dbReference type="Pfam" id="PF06741">
    <property type="entry name" value="LsmAD"/>
    <property type="match status" value="1"/>
</dbReference>
<feature type="compositionally biased region" description="Polar residues" evidence="1">
    <location>
        <begin position="583"/>
        <end position="593"/>
    </location>
</feature>
<feature type="region of interest" description="Disordered" evidence="1">
    <location>
        <begin position="289"/>
        <end position="336"/>
    </location>
</feature>
<evidence type="ECO:0000313" key="3">
    <source>
        <dbReference type="EMBL" id="KAK0639435.1"/>
    </source>
</evidence>
<feature type="region of interest" description="Disordered" evidence="1">
    <location>
        <begin position="1"/>
        <end position="97"/>
    </location>
</feature>
<dbReference type="InterPro" id="IPR045117">
    <property type="entry name" value="ATXN2-like"/>
</dbReference>
<feature type="region of interest" description="Disordered" evidence="1">
    <location>
        <begin position="826"/>
        <end position="851"/>
    </location>
</feature>
<dbReference type="GO" id="GO:0010494">
    <property type="term" value="C:cytoplasmic stress granule"/>
    <property type="evidence" value="ECO:0007669"/>
    <property type="project" value="TreeGrafter"/>
</dbReference>
<feature type="compositionally biased region" description="Low complexity" evidence="1">
    <location>
        <begin position="1011"/>
        <end position="1025"/>
    </location>
</feature>
<feature type="compositionally biased region" description="Polar residues" evidence="1">
    <location>
        <begin position="46"/>
        <end position="91"/>
    </location>
</feature>
<dbReference type="InterPro" id="IPR009604">
    <property type="entry name" value="LsmAD_domain"/>
</dbReference>
<name>A0AA39XUP5_9PEZI</name>
<evidence type="ECO:0000256" key="1">
    <source>
        <dbReference type="SAM" id="MobiDB-lite"/>
    </source>
</evidence>
<feature type="compositionally biased region" description="Basic and acidic residues" evidence="1">
    <location>
        <begin position="504"/>
        <end position="529"/>
    </location>
</feature>
<feature type="compositionally biased region" description="Polar residues" evidence="1">
    <location>
        <begin position="604"/>
        <end position="622"/>
    </location>
</feature>
<evidence type="ECO:0000313" key="4">
    <source>
        <dbReference type="Proteomes" id="UP001174936"/>
    </source>
</evidence>
<gene>
    <name evidence="3" type="ORF">B0T16DRAFT_395168</name>
</gene>
<keyword evidence="4" id="KW-1185">Reference proteome</keyword>
<dbReference type="PANTHER" id="PTHR12854">
    <property type="entry name" value="ATAXIN 2-RELATED"/>
    <property type="match status" value="1"/>
</dbReference>
<proteinExistence type="predicted"/>
<dbReference type="AlphaFoldDB" id="A0AA39XUP5"/>
<dbReference type="GO" id="GO:0003729">
    <property type="term" value="F:mRNA binding"/>
    <property type="evidence" value="ECO:0007669"/>
    <property type="project" value="TreeGrafter"/>
</dbReference>
<comment type="caution">
    <text evidence="3">The sequence shown here is derived from an EMBL/GenBank/DDBJ whole genome shotgun (WGS) entry which is preliminary data.</text>
</comment>
<feature type="compositionally biased region" description="Low complexity" evidence="1">
    <location>
        <begin position="7"/>
        <end position="21"/>
    </location>
</feature>